<dbReference type="InParanoid" id="A0A1V9XYC9"/>
<keyword evidence="2" id="KW-1185">Reference proteome</keyword>
<dbReference type="Proteomes" id="UP000192247">
    <property type="component" value="Unassembled WGS sequence"/>
</dbReference>
<organism evidence="1 2">
    <name type="scientific">Tropilaelaps mercedesae</name>
    <dbReference type="NCBI Taxonomy" id="418985"/>
    <lineage>
        <taxon>Eukaryota</taxon>
        <taxon>Metazoa</taxon>
        <taxon>Ecdysozoa</taxon>
        <taxon>Arthropoda</taxon>
        <taxon>Chelicerata</taxon>
        <taxon>Arachnida</taxon>
        <taxon>Acari</taxon>
        <taxon>Parasitiformes</taxon>
        <taxon>Mesostigmata</taxon>
        <taxon>Gamasina</taxon>
        <taxon>Dermanyssoidea</taxon>
        <taxon>Laelapidae</taxon>
        <taxon>Tropilaelaps</taxon>
    </lineage>
</organism>
<name>A0A1V9XYC9_9ACAR</name>
<dbReference type="EMBL" id="MNPL01002128">
    <property type="protein sequence ID" value="OQR78527.1"/>
    <property type="molecule type" value="Genomic_DNA"/>
</dbReference>
<protein>
    <submittedName>
        <fullName evidence="1">Uncharacterized protein</fullName>
    </submittedName>
</protein>
<reference evidence="1 2" key="1">
    <citation type="journal article" date="2017" name="Gigascience">
        <title>Draft genome of the honey bee ectoparasitic mite, Tropilaelaps mercedesae, is shaped by the parasitic life history.</title>
        <authorList>
            <person name="Dong X."/>
            <person name="Armstrong S.D."/>
            <person name="Xia D."/>
            <person name="Makepeace B.L."/>
            <person name="Darby A.C."/>
            <person name="Kadowaki T."/>
        </authorList>
    </citation>
    <scope>NUCLEOTIDE SEQUENCE [LARGE SCALE GENOMIC DNA]</scope>
    <source>
        <strain evidence="1">Wuxi-XJTLU</strain>
    </source>
</reference>
<evidence type="ECO:0000313" key="2">
    <source>
        <dbReference type="Proteomes" id="UP000192247"/>
    </source>
</evidence>
<comment type="caution">
    <text evidence="1">The sequence shown here is derived from an EMBL/GenBank/DDBJ whole genome shotgun (WGS) entry which is preliminary data.</text>
</comment>
<proteinExistence type="predicted"/>
<evidence type="ECO:0000313" key="1">
    <source>
        <dbReference type="EMBL" id="OQR78527.1"/>
    </source>
</evidence>
<sequence>MKALLRRMKKGLPISVRKNHTKNLGFGMLGGLQGRKQPEIEQIKCKTLLDKIMEVKWALEFDSGIQQRRCHECDSFSFCYCSGSSEHVECQISLSSSTTSSIPGSVSPDSLVEAVEDVCQMTLDSFCSESSTTATITIQKEQEDEQCS</sequence>
<accession>A0A1V9XYC9</accession>
<gene>
    <name evidence="1" type="ORF">BIW11_06352</name>
</gene>
<dbReference type="AlphaFoldDB" id="A0A1V9XYC9"/>